<organism evidence="1 2">
    <name type="scientific">Auriscalpium vulgare</name>
    <dbReference type="NCBI Taxonomy" id="40419"/>
    <lineage>
        <taxon>Eukaryota</taxon>
        <taxon>Fungi</taxon>
        <taxon>Dikarya</taxon>
        <taxon>Basidiomycota</taxon>
        <taxon>Agaricomycotina</taxon>
        <taxon>Agaricomycetes</taxon>
        <taxon>Russulales</taxon>
        <taxon>Auriscalpiaceae</taxon>
        <taxon>Auriscalpium</taxon>
    </lineage>
</organism>
<evidence type="ECO:0000313" key="1">
    <source>
        <dbReference type="EMBL" id="KAI0041783.1"/>
    </source>
</evidence>
<evidence type="ECO:0000313" key="2">
    <source>
        <dbReference type="Proteomes" id="UP000814033"/>
    </source>
</evidence>
<dbReference type="Proteomes" id="UP000814033">
    <property type="component" value="Unassembled WGS sequence"/>
</dbReference>
<accession>A0ACB8RDU5</accession>
<comment type="caution">
    <text evidence="1">The sequence shown here is derived from an EMBL/GenBank/DDBJ whole genome shotgun (WGS) entry which is preliminary data.</text>
</comment>
<reference evidence="1" key="1">
    <citation type="submission" date="2021-02" db="EMBL/GenBank/DDBJ databases">
        <authorList>
            <consortium name="DOE Joint Genome Institute"/>
            <person name="Ahrendt S."/>
            <person name="Looney B.P."/>
            <person name="Miyauchi S."/>
            <person name="Morin E."/>
            <person name="Drula E."/>
            <person name="Courty P.E."/>
            <person name="Chicoki N."/>
            <person name="Fauchery L."/>
            <person name="Kohler A."/>
            <person name="Kuo A."/>
            <person name="Labutti K."/>
            <person name="Pangilinan J."/>
            <person name="Lipzen A."/>
            <person name="Riley R."/>
            <person name="Andreopoulos W."/>
            <person name="He G."/>
            <person name="Johnson J."/>
            <person name="Barry K.W."/>
            <person name="Grigoriev I.V."/>
            <person name="Nagy L."/>
            <person name="Hibbett D."/>
            <person name="Henrissat B."/>
            <person name="Matheny P.B."/>
            <person name="Labbe J."/>
            <person name="Martin F."/>
        </authorList>
    </citation>
    <scope>NUCLEOTIDE SEQUENCE</scope>
    <source>
        <strain evidence="1">FP105234-sp</strain>
    </source>
</reference>
<name>A0ACB8RDU5_9AGAM</name>
<sequence>MAIQTFPLDIQTAIMESVFMLSQHASIDYPTLLACALVCRAWRGIAQSLLLRRVPYPDGDDHRPNRLPSIHLLLHTLRTNPRLAAHVRVVHIHLWDYRNSITQDNDSLSLLELCPHVTGIVFDEGSLNKPSVDMDMEARPRAIPLQPVSLKVSGDQMLVSRIIEMWPSVRALEVYVHSTRYNPPLLPIPSSIEALTLSTSDAHKIILPNNGFPALRHLQVVYNYSGRHDANSNLRALASFSRLKTLHISGYFPPQEAMDELEQVESIVCDKLPEQAVVLPRTLRHFGYHPWGRQQQDTSFLAPALRTANSLQLFTCTWAEVLKMVEHACRDRGIEFAFYTWPNSFPTALDVDWI</sequence>
<gene>
    <name evidence="1" type="ORF">FA95DRAFT_1682994</name>
</gene>
<dbReference type="EMBL" id="MU276102">
    <property type="protein sequence ID" value="KAI0041783.1"/>
    <property type="molecule type" value="Genomic_DNA"/>
</dbReference>
<keyword evidence="2" id="KW-1185">Reference proteome</keyword>
<reference evidence="1" key="2">
    <citation type="journal article" date="2022" name="New Phytol.">
        <title>Evolutionary transition to the ectomycorrhizal habit in the genomes of a hyperdiverse lineage of mushroom-forming fungi.</title>
        <authorList>
            <person name="Looney B."/>
            <person name="Miyauchi S."/>
            <person name="Morin E."/>
            <person name="Drula E."/>
            <person name="Courty P.E."/>
            <person name="Kohler A."/>
            <person name="Kuo A."/>
            <person name="LaButti K."/>
            <person name="Pangilinan J."/>
            <person name="Lipzen A."/>
            <person name="Riley R."/>
            <person name="Andreopoulos W."/>
            <person name="He G."/>
            <person name="Johnson J."/>
            <person name="Nolan M."/>
            <person name="Tritt A."/>
            <person name="Barry K.W."/>
            <person name="Grigoriev I.V."/>
            <person name="Nagy L.G."/>
            <person name="Hibbett D."/>
            <person name="Henrissat B."/>
            <person name="Matheny P.B."/>
            <person name="Labbe J."/>
            <person name="Martin F.M."/>
        </authorList>
    </citation>
    <scope>NUCLEOTIDE SEQUENCE</scope>
    <source>
        <strain evidence="1">FP105234-sp</strain>
    </source>
</reference>
<protein>
    <submittedName>
        <fullName evidence="1">Uncharacterized protein</fullName>
    </submittedName>
</protein>
<proteinExistence type="predicted"/>